<protein>
    <recommendedName>
        <fullName evidence="1">DNA primase/nucleoside triphosphatase C-terminal domain-containing protein</fullName>
    </recommendedName>
</protein>
<dbReference type="AlphaFoldDB" id="A0A9X1S7P2"/>
<accession>A0A9X1S7P2</accession>
<evidence type="ECO:0000259" key="1">
    <source>
        <dbReference type="Pfam" id="PF03288"/>
    </source>
</evidence>
<proteinExistence type="predicted"/>
<dbReference type="EMBL" id="JAJFZP010000012">
    <property type="protein sequence ID" value="MCC3270477.1"/>
    <property type="molecule type" value="Genomic_DNA"/>
</dbReference>
<gene>
    <name evidence="2" type="ORF">LJ751_14155</name>
</gene>
<comment type="caution">
    <text evidence="2">The sequence shown here is derived from an EMBL/GenBank/DDBJ whole genome shotgun (WGS) entry which is preliminary data.</text>
</comment>
<dbReference type="Pfam" id="PF03288">
    <property type="entry name" value="Pox_D5"/>
    <property type="match status" value="1"/>
</dbReference>
<feature type="domain" description="DNA primase/nucleoside triphosphatase C-terminal" evidence="1">
    <location>
        <begin position="7"/>
        <end position="55"/>
    </location>
</feature>
<dbReference type="InterPro" id="IPR004968">
    <property type="entry name" value="DNA_primase/NTPase_C"/>
</dbReference>
<name>A0A9X1S7P2_9MICC</name>
<organism evidence="2 3">
    <name type="scientific">Arthrobacter gengyunqii</name>
    <dbReference type="NCBI Taxonomy" id="2886940"/>
    <lineage>
        <taxon>Bacteria</taxon>
        <taxon>Bacillati</taxon>
        <taxon>Actinomycetota</taxon>
        <taxon>Actinomycetes</taxon>
        <taxon>Micrococcales</taxon>
        <taxon>Micrococcaceae</taxon>
        <taxon>Arthrobacter</taxon>
    </lineage>
</organism>
<dbReference type="Proteomes" id="UP001139264">
    <property type="component" value="Unassembled WGS sequence"/>
</dbReference>
<evidence type="ECO:0000313" key="2">
    <source>
        <dbReference type="EMBL" id="MCC3270477.1"/>
    </source>
</evidence>
<sequence length="105" mass="11727">MAEHNLDHVSRFLDECTLAGLDESETVPAADLYGMYIIWCENDGREPAAAQHFHAAVRDSGLLESTRRSERVYEGVFPTGPIPIQYIMETDKTPARNTNPFPFAG</sequence>
<reference evidence="2" key="1">
    <citation type="submission" date="2021-10" db="EMBL/GenBank/DDBJ databases">
        <title>Novel species in genus Arthrobacter.</title>
        <authorList>
            <person name="Liu Y."/>
        </authorList>
    </citation>
    <scope>NUCLEOTIDE SEQUENCE</scope>
    <source>
        <strain evidence="2">Zg-Y809</strain>
    </source>
</reference>
<evidence type="ECO:0000313" key="3">
    <source>
        <dbReference type="Proteomes" id="UP001139264"/>
    </source>
</evidence>
<dbReference type="RefSeq" id="WP_227908804.1">
    <property type="nucleotide sequence ID" value="NZ_CP095461.1"/>
</dbReference>